<keyword evidence="1" id="KW-0472">Membrane</keyword>
<accession>A0AA36G7D4</accession>
<protein>
    <submittedName>
        <fullName evidence="2">Uncharacterized protein</fullName>
    </submittedName>
</protein>
<evidence type="ECO:0000256" key="1">
    <source>
        <dbReference type="SAM" id="Phobius"/>
    </source>
</evidence>
<gene>
    <name evidence="2" type="ORF">MSPICULIGERA_LOCUS18956</name>
</gene>
<keyword evidence="3" id="KW-1185">Reference proteome</keyword>
<feature type="transmembrane region" description="Helical" evidence="1">
    <location>
        <begin position="6"/>
        <end position="26"/>
    </location>
</feature>
<comment type="caution">
    <text evidence="2">The sequence shown here is derived from an EMBL/GenBank/DDBJ whole genome shotgun (WGS) entry which is preliminary data.</text>
</comment>
<dbReference type="EMBL" id="CATQJA010002662">
    <property type="protein sequence ID" value="CAJ0580773.1"/>
    <property type="molecule type" value="Genomic_DNA"/>
</dbReference>
<sequence length="100" mass="11589">MKPLNIRWSWIALLLTYFFLGIFLIYHYQHSPHVISTITDQELLEGSKPTSRPDPSYAHLGKTSSVRHRLKVSLANFGYLRNTTYLHASLKNQCLQFSPL</sequence>
<feature type="non-terminal residue" evidence="2">
    <location>
        <position position="1"/>
    </location>
</feature>
<organism evidence="2 3">
    <name type="scientific">Mesorhabditis spiculigera</name>
    <dbReference type="NCBI Taxonomy" id="96644"/>
    <lineage>
        <taxon>Eukaryota</taxon>
        <taxon>Metazoa</taxon>
        <taxon>Ecdysozoa</taxon>
        <taxon>Nematoda</taxon>
        <taxon>Chromadorea</taxon>
        <taxon>Rhabditida</taxon>
        <taxon>Rhabditina</taxon>
        <taxon>Rhabditomorpha</taxon>
        <taxon>Rhabditoidea</taxon>
        <taxon>Rhabditidae</taxon>
        <taxon>Mesorhabditinae</taxon>
        <taxon>Mesorhabditis</taxon>
    </lineage>
</organism>
<dbReference type="AlphaFoldDB" id="A0AA36G7D4"/>
<proteinExistence type="predicted"/>
<name>A0AA36G7D4_9BILA</name>
<keyword evidence="1" id="KW-1133">Transmembrane helix</keyword>
<evidence type="ECO:0000313" key="2">
    <source>
        <dbReference type="EMBL" id="CAJ0580773.1"/>
    </source>
</evidence>
<reference evidence="2" key="1">
    <citation type="submission" date="2023-06" db="EMBL/GenBank/DDBJ databases">
        <authorList>
            <person name="Delattre M."/>
        </authorList>
    </citation>
    <scope>NUCLEOTIDE SEQUENCE</scope>
    <source>
        <strain evidence="2">AF72</strain>
    </source>
</reference>
<dbReference type="Proteomes" id="UP001177023">
    <property type="component" value="Unassembled WGS sequence"/>
</dbReference>
<evidence type="ECO:0000313" key="3">
    <source>
        <dbReference type="Proteomes" id="UP001177023"/>
    </source>
</evidence>
<keyword evidence="1" id="KW-0812">Transmembrane</keyword>